<dbReference type="PROSITE" id="PS50110">
    <property type="entry name" value="RESPONSE_REGULATORY"/>
    <property type="match status" value="2"/>
</dbReference>
<evidence type="ECO:0000256" key="6">
    <source>
        <dbReference type="ARBA" id="ARBA00022679"/>
    </source>
</evidence>
<dbReference type="PRINTS" id="PR00344">
    <property type="entry name" value="BCTRLSENSOR"/>
</dbReference>
<dbReference type="SUPFAM" id="SSF52172">
    <property type="entry name" value="CheY-like"/>
    <property type="match status" value="2"/>
</dbReference>
<dbReference type="SMART" id="SM00304">
    <property type="entry name" value="HAMP"/>
    <property type="match status" value="1"/>
</dbReference>
<dbReference type="InterPro" id="IPR013767">
    <property type="entry name" value="PAS_fold"/>
</dbReference>
<comment type="caution">
    <text evidence="25">The sequence shown here is derived from an EMBL/GenBank/DDBJ whole genome shotgun (WGS) entry which is preliminary data.</text>
</comment>
<dbReference type="InterPro" id="IPR005467">
    <property type="entry name" value="His_kinase_dom"/>
</dbReference>
<keyword evidence="26" id="KW-1185">Reference proteome</keyword>
<dbReference type="CDD" id="cd17546">
    <property type="entry name" value="REC_hyHK_CKI1_RcsC-like"/>
    <property type="match status" value="2"/>
</dbReference>
<dbReference type="CDD" id="cd00130">
    <property type="entry name" value="PAS"/>
    <property type="match status" value="3"/>
</dbReference>
<keyword evidence="9" id="KW-0418">Kinase</keyword>
<dbReference type="Pfam" id="PF02743">
    <property type="entry name" value="dCache_1"/>
    <property type="match status" value="1"/>
</dbReference>
<evidence type="ECO:0000259" key="19">
    <source>
        <dbReference type="PROSITE" id="PS50109"/>
    </source>
</evidence>
<dbReference type="GO" id="GO:0005886">
    <property type="term" value="C:plasma membrane"/>
    <property type="evidence" value="ECO:0007669"/>
    <property type="project" value="UniProtKB-SubCell"/>
</dbReference>
<dbReference type="SMART" id="SM00448">
    <property type="entry name" value="REC"/>
    <property type="match status" value="2"/>
</dbReference>
<dbReference type="GO" id="GO:0005524">
    <property type="term" value="F:ATP binding"/>
    <property type="evidence" value="ECO:0007669"/>
    <property type="project" value="UniProtKB-KW"/>
</dbReference>
<dbReference type="Pfam" id="PF13426">
    <property type="entry name" value="PAS_9"/>
    <property type="match status" value="1"/>
</dbReference>
<evidence type="ECO:0000256" key="18">
    <source>
        <dbReference type="SAM" id="Phobius"/>
    </source>
</evidence>
<dbReference type="SMART" id="SM00387">
    <property type="entry name" value="HATPase_c"/>
    <property type="match status" value="1"/>
</dbReference>
<evidence type="ECO:0000256" key="15">
    <source>
        <dbReference type="PROSITE-ProRule" id="PRU00110"/>
    </source>
</evidence>
<feature type="modified residue" description="4-aspartylphosphate" evidence="16">
    <location>
        <position position="1170"/>
    </location>
</feature>
<comment type="subcellular location">
    <subcellularLocation>
        <location evidence="2">Cell membrane</location>
        <topology evidence="2">Multi-pass membrane protein</topology>
    </subcellularLocation>
</comment>
<dbReference type="Pfam" id="PF00072">
    <property type="entry name" value="Response_reg"/>
    <property type="match status" value="2"/>
</dbReference>
<organism evidence="25 26">
    <name type="scientific">Hypnocyclicus thermotrophus</name>
    <dbReference type="NCBI Taxonomy" id="1627895"/>
    <lineage>
        <taxon>Bacteria</taxon>
        <taxon>Fusobacteriati</taxon>
        <taxon>Fusobacteriota</taxon>
        <taxon>Fusobacteriia</taxon>
        <taxon>Fusobacteriales</taxon>
        <taxon>Fusobacteriaceae</taxon>
        <taxon>Hypnocyclicus</taxon>
    </lineage>
</organism>
<dbReference type="Pfam" id="PF00512">
    <property type="entry name" value="HisKA"/>
    <property type="match status" value="1"/>
</dbReference>
<dbReference type="InterPro" id="IPR035965">
    <property type="entry name" value="PAS-like_dom_sf"/>
</dbReference>
<evidence type="ECO:0000256" key="2">
    <source>
        <dbReference type="ARBA" id="ARBA00004651"/>
    </source>
</evidence>
<evidence type="ECO:0000256" key="11">
    <source>
        <dbReference type="ARBA" id="ARBA00022989"/>
    </source>
</evidence>
<dbReference type="InterPro" id="IPR003660">
    <property type="entry name" value="HAMP_dom"/>
</dbReference>
<feature type="domain" description="HPt" evidence="24">
    <location>
        <begin position="1412"/>
        <end position="1516"/>
    </location>
</feature>
<dbReference type="SUPFAM" id="SSF47384">
    <property type="entry name" value="Homodimeric domain of signal transducing histidine kinase"/>
    <property type="match status" value="1"/>
</dbReference>
<dbReference type="PROSITE" id="PS50894">
    <property type="entry name" value="HPT"/>
    <property type="match status" value="1"/>
</dbReference>
<dbReference type="InterPro" id="IPR036641">
    <property type="entry name" value="HPT_dom_sf"/>
</dbReference>
<dbReference type="Pfam" id="PF00989">
    <property type="entry name" value="PAS"/>
    <property type="match status" value="1"/>
</dbReference>
<dbReference type="PROSITE" id="PS50112">
    <property type="entry name" value="PAS"/>
    <property type="match status" value="2"/>
</dbReference>
<dbReference type="SUPFAM" id="SSF55874">
    <property type="entry name" value="ATPase domain of HSP90 chaperone/DNA topoisomerase II/histidine kinase"/>
    <property type="match status" value="1"/>
</dbReference>
<comment type="catalytic activity">
    <reaction evidence="1">
        <text>ATP + protein L-histidine = ADP + protein N-phospho-L-histidine.</text>
        <dbReference type="EC" id="2.7.13.3"/>
    </reaction>
</comment>
<dbReference type="Gene3D" id="1.10.287.130">
    <property type="match status" value="1"/>
</dbReference>
<evidence type="ECO:0000259" key="20">
    <source>
        <dbReference type="PROSITE" id="PS50110"/>
    </source>
</evidence>
<dbReference type="InterPro" id="IPR000700">
    <property type="entry name" value="PAS-assoc_C"/>
</dbReference>
<evidence type="ECO:0000313" key="26">
    <source>
        <dbReference type="Proteomes" id="UP000294678"/>
    </source>
</evidence>
<evidence type="ECO:0000259" key="21">
    <source>
        <dbReference type="PROSITE" id="PS50112"/>
    </source>
</evidence>
<evidence type="ECO:0000256" key="14">
    <source>
        <dbReference type="ARBA" id="ARBA00023306"/>
    </source>
</evidence>
<dbReference type="InterPro" id="IPR001789">
    <property type="entry name" value="Sig_transdc_resp-reg_receiver"/>
</dbReference>
<proteinExistence type="predicted"/>
<dbReference type="EC" id="2.7.13.3" evidence="3"/>
<keyword evidence="12" id="KW-0902">Two-component regulatory system</keyword>
<feature type="domain" description="HAMP" evidence="23">
    <location>
        <begin position="306"/>
        <end position="359"/>
    </location>
</feature>
<keyword evidence="6" id="KW-0808">Transferase</keyword>
<feature type="domain" description="Histidine kinase" evidence="19">
    <location>
        <begin position="880"/>
        <end position="1103"/>
    </location>
</feature>
<dbReference type="Pfam" id="PF00672">
    <property type="entry name" value="HAMP"/>
    <property type="match status" value="1"/>
</dbReference>
<dbReference type="CDD" id="cd00082">
    <property type="entry name" value="HisKA"/>
    <property type="match status" value="1"/>
</dbReference>
<dbReference type="NCBIfam" id="TIGR00229">
    <property type="entry name" value="sensory_box"/>
    <property type="match status" value="3"/>
</dbReference>
<dbReference type="PANTHER" id="PTHR45339:SF1">
    <property type="entry name" value="HYBRID SIGNAL TRANSDUCTION HISTIDINE KINASE J"/>
    <property type="match status" value="1"/>
</dbReference>
<dbReference type="SUPFAM" id="SSF55785">
    <property type="entry name" value="PYP-like sensor domain (PAS domain)"/>
    <property type="match status" value="4"/>
</dbReference>
<dbReference type="GO" id="GO:0006355">
    <property type="term" value="P:regulation of DNA-templated transcription"/>
    <property type="evidence" value="ECO:0007669"/>
    <property type="project" value="InterPro"/>
</dbReference>
<dbReference type="SUPFAM" id="SSF47226">
    <property type="entry name" value="Histidine-containing phosphotransfer domain, HPT domain"/>
    <property type="match status" value="1"/>
</dbReference>
<dbReference type="Gene3D" id="3.40.50.2300">
    <property type="match status" value="2"/>
</dbReference>
<gene>
    <name evidence="25" type="ORF">EV215_0138</name>
</gene>
<dbReference type="PANTHER" id="PTHR45339">
    <property type="entry name" value="HYBRID SIGNAL TRANSDUCTION HISTIDINE KINASE J"/>
    <property type="match status" value="1"/>
</dbReference>
<keyword evidence="17" id="KW-0175">Coiled coil</keyword>
<dbReference type="CDD" id="cd06225">
    <property type="entry name" value="HAMP"/>
    <property type="match status" value="1"/>
</dbReference>
<feature type="modified residue" description="4-aspartylphosphate" evidence="16">
    <location>
        <position position="1312"/>
    </location>
</feature>
<feature type="domain" description="PAC" evidence="22">
    <location>
        <begin position="441"/>
        <end position="493"/>
    </location>
</feature>
<dbReference type="CDD" id="cd18773">
    <property type="entry name" value="PDC1_HK_sensor"/>
    <property type="match status" value="1"/>
</dbReference>
<feature type="modified residue" description="Phosphohistidine" evidence="15">
    <location>
        <position position="1451"/>
    </location>
</feature>
<evidence type="ECO:0000256" key="16">
    <source>
        <dbReference type="PROSITE-ProRule" id="PRU00169"/>
    </source>
</evidence>
<dbReference type="InterPro" id="IPR003594">
    <property type="entry name" value="HATPase_dom"/>
</dbReference>
<dbReference type="Pfam" id="PF02518">
    <property type="entry name" value="HATPase_c"/>
    <property type="match status" value="1"/>
</dbReference>
<keyword evidence="5 16" id="KW-0597">Phosphoprotein</keyword>
<keyword evidence="13 18" id="KW-0472">Membrane</keyword>
<keyword evidence="7 18" id="KW-0812">Transmembrane</keyword>
<keyword evidence="4" id="KW-1003">Cell membrane</keyword>
<dbReference type="SMART" id="SM00091">
    <property type="entry name" value="PAS"/>
    <property type="match status" value="4"/>
</dbReference>
<protein>
    <recommendedName>
        <fullName evidence="3">histidine kinase</fullName>
        <ecNumber evidence="3">2.7.13.3</ecNumber>
    </recommendedName>
</protein>
<dbReference type="FunFam" id="1.10.287.130:FF:000038">
    <property type="entry name" value="Sensory transduction histidine kinase"/>
    <property type="match status" value="1"/>
</dbReference>
<feature type="domain" description="Response regulatory" evidence="20">
    <location>
        <begin position="1261"/>
        <end position="1377"/>
    </location>
</feature>
<dbReference type="InterPro" id="IPR004358">
    <property type="entry name" value="Sig_transdc_His_kin-like_C"/>
</dbReference>
<evidence type="ECO:0000256" key="5">
    <source>
        <dbReference type="ARBA" id="ARBA00022553"/>
    </source>
</evidence>
<keyword evidence="10" id="KW-0067">ATP-binding</keyword>
<dbReference type="GO" id="GO:0000155">
    <property type="term" value="F:phosphorelay sensor kinase activity"/>
    <property type="evidence" value="ECO:0007669"/>
    <property type="project" value="InterPro"/>
</dbReference>
<evidence type="ECO:0000256" key="3">
    <source>
        <dbReference type="ARBA" id="ARBA00012438"/>
    </source>
</evidence>
<dbReference type="RefSeq" id="WP_134111905.1">
    <property type="nucleotide sequence ID" value="NZ_SOBG01000001.1"/>
</dbReference>
<dbReference type="InterPro" id="IPR000014">
    <property type="entry name" value="PAS"/>
</dbReference>
<dbReference type="PROSITE" id="PS50885">
    <property type="entry name" value="HAMP"/>
    <property type="match status" value="1"/>
</dbReference>
<evidence type="ECO:0000256" key="7">
    <source>
        <dbReference type="ARBA" id="ARBA00022692"/>
    </source>
</evidence>
<evidence type="ECO:0000256" key="9">
    <source>
        <dbReference type="ARBA" id="ARBA00022777"/>
    </source>
</evidence>
<dbReference type="InterPro" id="IPR036890">
    <property type="entry name" value="HATPase_C_sf"/>
</dbReference>
<keyword evidence="8" id="KW-0547">Nucleotide-binding</keyword>
<dbReference type="Gene3D" id="6.10.340.10">
    <property type="match status" value="1"/>
</dbReference>
<keyword evidence="14" id="KW-0131">Cell cycle</keyword>
<dbReference type="Gene3D" id="3.30.565.10">
    <property type="entry name" value="Histidine kinase-like ATPase, C-terminal domain"/>
    <property type="match status" value="1"/>
</dbReference>
<dbReference type="InterPro" id="IPR013656">
    <property type="entry name" value="PAS_4"/>
</dbReference>
<evidence type="ECO:0000256" key="10">
    <source>
        <dbReference type="ARBA" id="ARBA00022840"/>
    </source>
</evidence>
<dbReference type="Proteomes" id="UP000294678">
    <property type="component" value="Unassembled WGS sequence"/>
</dbReference>
<dbReference type="InterPro" id="IPR011006">
    <property type="entry name" value="CheY-like_superfamily"/>
</dbReference>
<evidence type="ECO:0000259" key="24">
    <source>
        <dbReference type="PROSITE" id="PS50894"/>
    </source>
</evidence>
<evidence type="ECO:0000256" key="12">
    <source>
        <dbReference type="ARBA" id="ARBA00023012"/>
    </source>
</evidence>
<dbReference type="PROSITE" id="PS50109">
    <property type="entry name" value="HIS_KIN"/>
    <property type="match status" value="1"/>
</dbReference>
<dbReference type="InterPro" id="IPR033479">
    <property type="entry name" value="dCache_1"/>
</dbReference>
<evidence type="ECO:0000256" key="8">
    <source>
        <dbReference type="ARBA" id="ARBA00022741"/>
    </source>
</evidence>
<evidence type="ECO:0000259" key="22">
    <source>
        <dbReference type="PROSITE" id="PS50113"/>
    </source>
</evidence>
<evidence type="ECO:0000313" key="25">
    <source>
        <dbReference type="EMBL" id="TDT72338.1"/>
    </source>
</evidence>
<reference evidence="25 26" key="1">
    <citation type="submission" date="2019-03" db="EMBL/GenBank/DDBJ databases">
        <title>Genomic Encyclopedia of Type Strains, Phase IV (KMG-IV): sequencing the most valuable type-strain genomes for metagenomic binning, comparative biology and taxonomic classification.</title>
        <authorList>
            <person name="Goeker M."/>
        </authorList>
    </citation>
    <scope>NUCLEOTIDE SEQUENCE [LARGE SCALE GENOMIC DNA]</scope>
    <source>
        <strain evidence="25 26">DSM 100055</strain>
    </source>
</reference>
<dbReference type="InterPro" id="IPR008207">
    <property type="entry name" value="Sig_transdc_His_kin_Hpt_dom"/>
</dbReference>
<evidence type="ECO:0000259" key="23">
    <source>
        <dbReference type="PROSITE" id="PS50885"/>
    </source>
</evidence>
<feature type="domain" description="PAS" evidence="21">
    <location>
        <begin position="494"/>
        <end position="564"/>
    </location>
</feature>
<feature type="domain" description="PAC" evidence="22">
    <location>
        <begin position="809"/>
        <end position="862"/>
    </location>
</feature>
<dbReference type="PROSITE" id="PS50113">
    <property type="entry name" value="PAC"/>
    <property type="match status" value="2"/>
</dbReference>
<dbReference type="SMART" id="SM00388">
    <property type="entry name" value="HisKA"/>
    <property type="match status" value="1"/>
</dbReference>
<dbReference type="FunFam" id="3.30.565.10:FF:000010">
    <property type="entry name" value="Sensor histidine kinase RcsC"/>
    <property type="match status" value="1"/>
</dbReference>
<keyword evidence="11 18" id="KW-1133">Transmembrane helix</keyword>
<evidence type="ECO:0000256" key="1">
    <source>
        <dbReference type="ARBA" id="ARBA00000085"/>
    </source>
</evidence>
<feature type="domain" description="PAS" evidence="21">
    <location>
        <begin position="611"/>
        <end position="648"/>
    </location>
</feature>
<dbReference type="Pfam" id="PF08448">
    <property type="entry name" value="PAS_4"/>
    <property type="match status" value="2"/>
</dbReference>
<dbReference type="InterPro" id="IPR036097">
    <property type="entry name" value="HisK_dim/P_sf"/>
</dbReference>
<evidence type="ECO:0000256" key="17">
    <source>
        <dbReference type="SAM" id="Coils"/>
    </source>
</evidence>
<feature type="transmembrane region" description="Helical" evidence="18">
    <location>
        <begin position="6"/>
        <end position="24"/>
    </location>
</feature>
<dbReference type="InterPro" id="IPR003661">
    <property type="entry name" value="HisK_dim/P_dom"/>
</dbReference>
<dbReference type="CDD" id="cd16922">
    <property type="entry name" value="HATPase_EvgS-ArcB-TorS-like"/>
    <property type="match status" value="1"/>
</dbReference>
<feature type="coiled-coil region" evidence="17">
    <location>
        <begin position="850"/>
        <end position="880"/>
    </location>
</feature>
<dbReference type="EMBL" id="SOBG01000001">
    <property type="protein sequence ID" value="TDT72338.1"/>
    <property type="molecule type" value="Genomic_DNA"/>
</dbReference>
<feature type="transmembrane region" description="Helical" evidence="18">
    <location>
        <begin position="282"/>
        <end position="304"/>
    </location>
</feature>
<accession>A0AA46I726</accession>
<sequence>MNIKKKISIVFVVSLVSIFTFFSIEVGKEMMNKNFSIIEDSAYKQMEHLNFFIESIVDDLKSDVNTLSLNTELAFQDKNMMDKYIISHISKTNPNTKLSKLFRDYQLAHEYVKEVFLATTDGKYISSENKIKKDYQNYSWYINALKNPLDTHIFTYDSENKSFITIAKAILNKEHNVMGIIGINVSVDFLIKHIEAINMLDNGWIALVDENNNVIASKNKMLNKNFSTKKLLESFKSGNSIIDYNYENIDYKIFSYYSNKLNWKTLTFLSESEIKSEISKSIFTVLAILFFSLTALTILFIILIHKIVIVPLKKLKTEADFITNTGVLDKKIEMHTKDEFEELATSFNIMTDSIKKNEEELNQYKNHLEELINLRTNELKIITAAIEQSPTATVICNNELIIEYINEVFLNFTSIPKEKIINNNVKNIFNYIPDNIWNIIKSGDIWQGDINNNNIWFSIIISPVLDDDDNIKNYLIVLEDITLKKKIEKELAESEKKLQSILDSSPAIMFLKDIKGNYIYVNNKFKKRFNILKENVLGKTDTEIIQEKKLVKLYNSMDNEVITQRSIIQKDIHCKKSGKVFMEYRFPLYDSENNLYLIGGWSIDITDRVKAEKQSNLLLQSIGEGIIGVDNNGKITFINPSAAKILMYKSIDELIGKNIHETIQYAHHDGSIYFKEDSPIYLSYTQGLENSRVEEVFWCKHKSKINVEYNSVPIIENDKITGAVIAFKNIDEISALNRNFSAILENSNDFIYLKDKDLKYIAANQKYANFLGYEHWTDIIGKDSSDDIVSKSNHNLELEKEILKNGKEISNLIETIKDKNGNIYHLKTNKRAITDKHNNIIGLYNMSTDITDLINLNKKLEKAKETAEAATKAKSDFLANMSHEIRTPMNAIIGLSTLLAQTQLNKKQLDYIKKIDKASKNLLGIINDILDFSKIEAGKLIIEKIEFNLDELLDNLSNITNIKAHSKGLEFIIKKDPNIPINLIGDPLRINQVLLNLTNNAIKFTEKGEVKLNISILNLKESTSELILKFEVSDTGIGMTKEQLNKLFTAFSQADTSTTRKYGGTGLGLSISKKLVEMMGGSIGVNSEYKKGSTFFFTLPLKISEHKINKKFLPISFNSIRVLVVEDNESSQEVIKNYLDSFELQNDIVSHGEKSIEMIKKNKYDLVLMDYKLPGLNGVETLREIKKINKANNIKFIFMTSYGREDILNQIENEKIETILIKPLSQSILYDSIIEAFNTNDKELIKEENKNISSKEFLNINILVAEDNEINQQVIKEILENEEINVTLVNNGLEAVNLLKNHNNNYDLILMDLQMPILDGYKASLEIRNMGIKIPIIALSADAMSGTKEKVLNHEMNDYITKPIDINVLFSIIKKWTKKNILSNKNNINSEDVILENFNELNTKEAIQRLGSKPLYIKLLKKFAENNKDFSKNIDRAIDNNNIKELKSFLHKQKGVIGNLGADEIYNKIIEVEQNLDKNFTEKELNIITTIKISLENLINKINTHFKKSEDIKSNNIISKKDFKEKLLKLKEKLEEYDSKAIDIIDSLNYNKKEITTLKSLLENYEYDEAIDIVNKLINEEVDVDE</sequence>
<evidence type="ECO:0000256" key="13">
    <source>
        <dbReference type="ARBA" id="ARBA00023136"/>
    </source>
</evidence>
<dbReference type="Gene3D" id="3.30.450.20">
    <property type="entry name" value="PAS domain"/>
    <property type="match status" value="6"/>
</dbReference>
<evidence type="ECO:0000256" key="4">
    <source>
        <dbReference type="ARBA" id="ARBA00022475"/>
    </source>
</evidence>
<dbReference type="Gene3D" id="1.20.120.160">
    <property type="entry name" value="HPT domain"/>
    <property type="match status" value="1"/>
</dbReference>
<feature type="domain" description="Response regulatory" evidence="20">
    <location>
        <begin position="1121"/>
        <end position="1237"/>
    </location>
</feature>
<name>A0AA46I726_9FUSO</name>